<protein>
    <submittedName>
        <fullName evidence="1">Uncharacterized protein</fullName>
    </submittedName>
</protein>
<dbReference type="Gene3D" id="3.80.10.10">
    <property type="entry name" value="Ribonuclease Inhibitor"/>
    <property type="match status" value="2"/>
</dbReference>
<dbReference type="OrthoDB" id="25727at2759"/>
<comment type="caution">
    <text evidence="1">The sequence shown here is derived from an EMBL/GenBank/DDBJ whole genome shotgun (WGS) entry which is preliminary data.</text>
</comment>
<organism evidence="1 2">
    <name type="scientific">Thalassiosira oceanica</name>
    <name type="common">Marine diatom</name>
    <dbReference type="NCBI Taxonomy" id="159749"/>
    <lineage>
        <taxon>Eukaryota</taxon>
        <taxon>Sar</taxon>
        <taxon>Stramenopiles</taxon>
        <taxon>Ochrophyta</taxon>
        <taxon>Bacillariophyta</taxon>
        <taxon>Coscinodiscophyceae</taxon>
        <taxon>Thalassiosirophycidae</taxon>
        <taxon>Thalassiosirales</taxon>
        <taxon>Thalassiosiraceae</taxon>
        <taxon>Thalassiosira</taxon>
    </lineage>
</organism>
<dbReference type="EMBL" id="AGNL01004497">
    <property type="protein sequence ID" value="EJK73440.1"/>
    <property type="molecule type" value="Genomic_DNA"/>
</dbReference>
<dbReference type="AlphaFoldDB" id="K0T6Z3"/>
<evidence type="ECO:0000313" key="2">
    <source>
        <dbReference type="Proteomes" id="UP000266841"/>
    </source>
</evidence>
<reference evidence="1 2" key="1">
    <citation type="journal article" date="2012" name="Genome Biol.">
        <title>Genome and low-iron response of an oceanic diatom adapted to chronic iron limitation.</title>
        <authorList>
            <person name="Lommer M."/>
            <person name="Specht M."/>
            <person name="Roy A.S."/>
            <person name="Kraemer L."/>
            <person name="Andreson R."/>
            <person name="Gutowska M.A."/>
            <person name="Wolf J."/>
            <person name="Bergner S.V."/>
            <person name="Schilhabel M.B."/>
            <person name="Klostermeier U.C."/>
            <person name="Beiko R.G."/>
            <person name="Rosenstiel P."/>
            <person name="Hippler M."/>
            <person name="Laroche J."/>
        </authorList>
    </citation>
    <scope>NUCLEOTIDE SEQUENCE [LARGE SCALE GENOMIC DNA]</scope>
    <source>
        <strain evidence="1 2">CCMP1005</strain>
    </source>
</reference>
<dbReference type="Pfam" id="PF13306">
    <property type="entry name" value="LRR_5"/>
    <property type="match status" value="1"/>
</dbReference>
<keyword evidence="2" id="KW-1185">Reference proteome</keyword>
<evidence type="ECO:0000313" key="1">
    <source>
        <dbReference type="EMBL" id="EJK73440.1"/>
    </source>
</evidence>
<dbReference type="InterPro" id="IPR032675">
    <property type="entry name" value="LRR_dom_sf"/>
</dbReference>
<accession>K0T6Z3</accession>
<dbReference type="PANTHER" id="PTHR45661">
    <property type="entry name" value="SURFACE ANTIGEN"/>
    <property type="match status" value="1"/>
</dbReference>
<name>K0T6Z3_THAOC</name>
<dbReference type="SUPFAM" id="SSF52058">
    <property type="entry name" value="L domain-like"/>
    <property type="match status" value="1"/>
</dbReference>
<dbReference type="Proteomes" id="UP000266841">
    <property type="component" value="Unassembled WGS sequence"/>
</dbReference>
<sequence>MGNQLQQAASKPEVFLLYEGGEVAEELRRSLTHVRVAPHVRKIPDHAFEDCDELIGLQLNEGLQVIGYSAFEGCKSLRSVTLPSTVTELSRSAFRDCSGLTEVQLKEGLQVIGERAFYGCKALRSVTIPSTVTTLGKRAFANCISLFDLQLKEGLLVIGDAAFIICKALRSVTIPSSVTTLGRGPFFYCMNLSEVIFLSGKRLLNQEFFTRGIFSEDQGLLNQEEIKEMLFVDDNKFAFYGCPFTMVKISISWAVSERMTRLSHEYILSVEERIHNLGLLELLQDGACFPLVRRAPDNETKYFTYEVLDTNLETAKNIYQVLQMIAFYELKESSILIELALWKSIIDRGGDRACRVAIPGPAKILLMEYCGFAGFLRHSRDLRRQQY</sequence>
<dbReference type="OMA" id="FIICKAL"/>
<proteinExistence type="predicted"/>
<gene>
    <name evidence="1" type="ORF">THAOC_04936</name>
</gene>
<dbReference type="InterPro" id="IPR026906">
    <property type="entry name" value="LRR_5"/>
</dbReference>
<dbReference type="PANTHER" id="PTHR45661:SF3">
    <property type="entry name" value="IG-LIKE DOMAIN-CONTAINING PROTEIN"/>
    <property type="match status" value="1"/>
</dbReference>
<dbReference type="InterPro" id="IPR053139">
    <property type="entry name" value="Surface_bspA-like"/>
</dbReference>